<dbReference type="InterPro" id="IPR032466">
    <property type="entry name" value="Metal_Hydrolase"/>
</dbReference>
<feature type="binding site" evidence="7">
    <location>
        <position position="93"/>
    </location>
    <ligand>
        <name>Fe(3+)</name>
        <dbReference type="ChEBI" id="CHEBI:29034"/>
    </ligand>
</feature>
<evidence type="ECO:0000256" key="5">
    <source>
        <dbReference type="ARBA" id="ARBA00022833"/>
    </source>
</evidence>
<evidence type="ECO:0000256" key="2">
    <source>
        <dbReference type="ARBA" id="ARBA00022723"/>
    </source>
</evidence>
<gene>
    <name evidence="7" type="primary">hutI</name>
    <name evidence="10" type="ORF">GA0070214_113147</name>
</gene>
<name>A0A1C4ZD70_9ACTN</name>
<protein>
    <recommendedName>
        <fullName evidence="1 7">Imidazolonepropionase</fullName>
        <ecNumber evidence="1 7">3.5.2.7</ecNumber>
    </recommendedName>
    <alternativeName>
        <fullName evidence="7">Imidazolone-5-propionate hydrolase</fullName>
    </alternativeName>
</protein>
<evidence type="ECO:0000256" key="1">
    <source>
        <dbReference type="ARBA" id="ARBA00012864"/>
    </source>
</evidence>
<evidence type="ECO:0000256" key="7">
    <source>
        <dbReference type="HAMAP-Rule" id="MF_00372"/>
    </source>
</evidence>
<dbReference type="EC" id="3.5.2.7" evidence="1 7"/>
<dbReference type="PANTHER" id="PTHR42752">
    <property type="entry name" value="IMIDAZOLONEPROPIONASE"/>
    <property type="match status" value="1"/>
</dbReference>
<feature type="binding site" evidence="7">
    <location>
        <position position="93"/>
    </location>
    <ligand>
        <name>Zn(2+)</name>
        <dbReference type="ChEBI" id="CHEBI:29105"/>
    </ligand>
</feature>
<feature type="binding site" evidence="7">
    <location>
        <position position="340"/>
    </location>
    <ligand>
        <name>N-formimidoyl-L-glutamate</name>
        <dbReference type="ChEBI" id="CHEBI:58928"/>
    </ligand>
</feature>
<dbReference type="SUPFAM" id="SSF51556">
    <property type="entry name" value="Metallo-dependent hydrolases"/>
    <property type="match status" value="1"/>
</dbReference>
<dbReference type="GO" id="GO:0005506">
    <property type="term" value="F:iron ion binding"/>
    <property type="evidence" value="ECO:0007669"/>
    <property type="project" value="UniProtKB-UniRule"/>
</dbReference>
<feature type="binding site" evidence="7">
    <location>
        <position position="160"/>
    </location>
    <ligand>
        <name>N-formimidoyl-L-glutamate</name>
        <dbReference type="ChEBI" id="CHEBI:58928"/>
    </ligand>
</feature>
<dbReference type="GO" id="GO:0050480">
    <property type="term" value="F:imidazolonepropionase activity"/>
    <property type="evidence" value="ECO:0007669"/>
    <property type="project" value="UniProtKB-UniRule"/>
</dbReference>
<evidence type="ECO:0000256" key="4">
    <source>
        <dbReference type="ARBA" id="ARBA00022808"/>
    </source>
</evidence>
<feature type="binding site" evidence="7">
    <location>
        <position position="336"/>
    </location>
    <ligand>
        <name>Fe(3+)</name>
        <dbReference type="ChEBI" id="CHEBI:29034"/>
    </ligand>
</feature>
<keyword evidence="7" id="KW-0963">Cytoplasm</keyword>
<dbReference type="SUPFAM" id="SSF51338">
    <property type="entry name" value="Composite domain of metallo-dependent hydrolases"/>
    <property type="match status" value="1"/>
</dbReference>
<dbReference type="AlphaFoldDB" id="A0A1C4ZD70"/>
<reference evidence="11" key="1">
    <citation type="submission" date="2016-06" db="EMBL/GenBank/DDBJ databases">
        <authorList>
            <person name="Varghese N."/>
            <person name="Submissions Spin"/>
        </authorList>
    </citation>
    <scope>NUCLEOTIDE SEQUENCE [LARGE SCALE GENOMIC DNA]</scope>
    <source>
        <strain evidence="11">DSM 45246</strain>
    </source>
</reference>
<feature type="binding site" evidence="7">
    <location>
        <position position="250"/>
    </location>
    <ligand>
        <name>Zn(2+)</name>
        <dbReference type="ChEBI" id="CHEBI:29105"/>
    </ligand>
</feature>
<feature type="binding site" evidence="7">
    <location>
        <position position="250"/>
    </location>
    <ligand>
        <name>Fe(3+)</name>
        <dbReference type="ChEBI" id="CHEBI:29034"/>
    </ligand>
</feature>
<dbReference type="UniPathway" id="UPA00379">
    <property type="reaction ID" value="UER00551"/>
</dbReference>
<keyword evidence="2 7" id="KW-0479">Metal-binding</keyword>
<dbReference type="HAMAP" id="MF_00372">
    <property type="entry name" value="HutI"/>
    <property type="match status" value="1"/>
</dbReference>
<comment type="similarity">
    <text evidence="7">Belongs to the metallo-dependent hydrolases superfamily. HutI family.</text>
</comment>
<feature type="binding site" evidence="7">
    <location>
        <position position="95"/>
    </location>
    <ligand>
        <name>Fe(3+)</name>
        <dbReference type="ChEBI" id="CHEBI:29034"/>
    </ligand>
</feature>
<dbReference type="Gene3D" id="3.20.20.140">
    <property type="entry name" value="Metal-dependent hydrolases"/>
    <property type="match status" value="1"/>
</dbReference>
<keyword evidence="4 7" id="KW-0369">Histidine metabolism</keyword>
<comment type="subcellular location">
    <subcellularLocation>
        <location evidence="7">Cytoplasm</location>
    </subcellularLocation>
</comment>
<evidence type="ECO:0000256" key="8">
    <source>
        <dbReference type="SAM" id="MobiDB-lite"/>
    </source>
</evidence>
<dbReference type="GO" id="GO:0005737">
    <property type="term" value="C:cytoplasm"/>
    <property type="evidence" value="ECO:0007669"/>
    <property type="project" value="UniProtKB-SubCell"/>
</dbReference>
<proteinExistence type="inferred from homology"/>
<keyword evidence="11" id="KW-1185">Reference proteome</keyword>
<feature type="binding site" evidence="7">
    <location>
        <position position="95"/>
    </location>
    <ligand>
        <name>Zn(2+)</name>
        <dbReference type="ChEBI" id="CHEBI:29105"/>
    </ligand>
</feature>
<keyword evidence="5 7" id="KW-0862">Zinc</keyword>
<dbReference type="Proteomes" id="UP000199629">
    <property type="component" value="Unassembled WGS sequence"/>
</dbReference>
<feature type="region of interest" description="Disordered" evidence="8">
    <location>
        <begin position="1"/>
        <end position="25"/>
    </location>
</feature>
<dbReference type="GO" id="GO:0008270">
    <property type="term" value="F:zinc ion binding"/>
    <property type="evidence" value="ECO:0007669"/>
    <property type="project" value="UniProtKB-UniRule"/>
</dbReference>
<dbReference type="Pfam" id="PF01979">
    <property type="entry name" value="Amidohydro_1"/>
    <property type="match status" value="1"/>
</dbReference>
<dbReference type="InterPro" id="IPR006680">
    <property type="entry name" value="Amidohydro-rel"/>
</dbReference>
<evidence type="ECO:0000313" key="11">
    <source>
        <dbReference type="Proteomes" id="UP000199629"/>
    </source>
</evidence>
<comment type="cofactor">
    <cofactor evidence="7">
        <name>Zn(2+)</name>
        <dbReference type="ChEBI" id="CHEBI:29105"/>
    </cofactor>
    <cofactor evidence="7">
        <name>Fe(3+)</name>
        <dbReference type="ChEBI" id="CHEBI:29034"/>
    </cofactor>
    <text evidence="7">Binds 1 zinc or iron ion per subunit.</text>
</comment>
<sequence length="426" mass="44808">MSPDTWQHRPVRPGDPVRPAPRNTGSLLVDNIGELVTNDVGGEGGPLGIRRDAALLVEDGQVAWVGPARYAPAADRRIDAEGGTVLPGFVDSHAHLVFAGDRAAEFAARMAGEPYTGGGIRTTVGATRAASDDDLRATVRRLHGEAMRQGTTTIEIKSGYGLTVADEARSLRIAAEFTEDTTFLGAHVVPAEYADRPDDYVGLVCGPMLAAAAPHARWIDVFCERGAFDVDHARAILACGQAVGLGVRVHANQLGPGPGVQLGVELGAASVDHCTHLTDADIDALASHRVDCMCPEGLHTTTVATLLPGAEFSTRSPYPDARRLLDAGVTVALATDCNPGSSYTSSMPFCLALAVREMRMTPAEAVWAATAGGAAALRRTDVGRLARGARADLMILDAPSHLHLAYRPGVPLIRQVLHNGVPQCRP</sequence>
<dbReference type="NCBIfam" id="TIGR01224">
    <property type="entry name" value="hutI"/>
    <property type="match status" value="1"/>
</dbReference>
<dbReference type="GO" id="GO:0019557">
    <property type="term" value="P:L-histidine catabolic process to glutamate and formate"/>
    <property type="evidence" value="ECO:0007669"/>
    <property type="project" value="UniProtKB-UniPathway"/>
</dbReference>
<dbReference type="InterPro" id="IPR011059">
    <property type="entry name" value="Metal-dep_hydrolase_composite"/>
</dbReference>
<accession>A0A1C4ZD70</accession>
<evidence type="ECO:0000259" key="9">
    <source>
        <dbReference type="Pfam" id="PF01979"/>
    </source>
</evidence>
<feature type="binding site" evidence="7">
    <location>
        <position position="253"/>
    </location>
    <ligand>
        <name>4-imidazolone-5-propanoate</name>
        <dbReference type="ChEBI" id="CHEBI:77893"/>
    </ligand>
</feature>
<evidence type="ECO:0000313" key="10">
    <source>
        <dbReference type="EMBL" id="SCF30892.1"/>
    </source>
</evidence>
<comment type="function">
    <text evidence="7">Catalyzes the hydrolytic cleavage of the carbon-nitrogen bond in imidazolone-5-propanoate to yield N-formimidoyl-L-glutamate. It is the third step in the universal histidine degradation pathway.</text>
</comment>
<organism evidence="10 11">
    <name type="scientific">Micromonospora chaiyaphumensis</name>
    <dbReference type="NCBI Taxonomy" id="307119"/>
    <lineage>
        <taxon>Bacteria</taxon>
        <taxon>Bacillati</taxon>
        <taxon>Actinomycetota</taxon>
        <taxon>Actinomycetes</taxon>
        <taxon>Micromonosporales</taxon>
        <taxon>Micromonosporaceae</taxon>
        <taxon>Micromonospora</taxon>
    </lineage>
</organism>
<feature type="binding site" evidence="7">
    <location>
        <position position="160"/>
    </location>
    <ligand>
        <name>4-imidazolone-5-propanoate</name>
        <dbReference type="ChEBI" id="CHEBI:77893"/>
    </ligand>
</feature>
<feature type="binding site" evidence="7">
    <location>
        <position position="102"/>
    </location>
    <ligand>
        <name>4-imidazolone-5-propanoate</name>
        <dbReference type="ChEBI" id="CHEBI:77893"/>
    </ligand>
</feature>
<dbReference type="GO" id="GO:0019556">
    <property type="term" value="P:L-histidine catabolic process to glutamate and formamide"/>
    <property type="evidence" value="ECO:0007669"/>
    <property type="project" value="UniProtKB-UniRule"/>
</dbReference>
<feature type="binding site" evidence="7">
    <location>
        <position position="187"/>
    </location>
    <ligand>
        <name>4-imidazolone-5-propanoate</name>
        <dbReference type="ChEBI" id="CHEBI:77893"/>
    </ligand>
</feature>
<dbReference type="InterPro" id="IPR005920">
    <property type="entry name" value="HutI"/>
</dbReference>
<dbReference type="PANTHER" id="PTHR42752:SF1">
    <property type="entry name" value="IMIDAZOLONEPROPIONASE-RELATED"/>
    <property type="match status" value="1"/>
</dbReference>
<feature type="domain" description="Amidohydrolase-related" evidence="9">
    <location>
        <begin position="84"/>
        <end position="401"/>
    </location>
</feature>
<comment type="catalytic activity">
    <reaction evidence="7">
        <text>4-imidazolone-5-propanoate + H2O = N-formimidoyl-L-glutamate</text>
        <dbReference type="Rhea" id="RHEA:23660"/>
        <dbReference type="ChEBI" id="CHEBI:15377"/>
        <dbReference type="ChEBI" id="CHEBI:58928"/>
        <dbReference type="ChEBI" id="CHEBI:77893"/>
        <dbReference type="EC" id="3.5.2.7"/>
    </reaction>
</comment>
<evidence type="ECO:0000256" key="3">
    <source>
        <dbReference type="ARBA" id="ARBA00022801"/>
    </source>
</evidence>
<feature type="binding site" evidence="7">
    <location>
        <position position="336"/>
    </location>
    <ligand>
        <name>Zn(2+)</name>
        <dbReference type="ChEBI" id="CHEBI:29105"/>
    </ligand>
</feature>
<keyword evidence="6 7" id="KW-0408">Iron</keyword>
<evidence type="ECO:0000256" key="6">
    <source>
        <dbReference type="ARBA" id="ARBA00023004"/>
    </source>
</evidence>
<dbReference type="Gene3D" id="2.30.40.10">
    <property type="entry name" value="Urease, subunit C, domain 1"/>
    <property type="match status" value="1"/>
</dbReference>
<keyword evidence="3 7" id="KW-0378">Hydrolase</keyword>
<feature type="binding site" evidence="7">
    <location>
        <position position="338"/>
    </location>
    <ligand>
        <name>N-formimidoyl-L-glutamate</name>
        <dbReference type="ChEBI" id="CHEBI:58928"/>
    </ligand>
</feature>
<dbReference type="EMBL" id="FMCS01000013">
    <property type="protein sequence ID" value="SCF30892.1"/>
    <property type="molecule type" value="Genomic_DNA"/>
</dbReference>
<comment type="pathway">
    <text evidence="7">Amino-acid degradation; L-histidine degradation into L-glutamate; N-formimidoyl-L-glutamate from L-histidine: step 3/3.</text>
</comment>
<feature type="binding site" evidence="7">
    <location>
        <position position="341"/>
    </location>
    <ligand>
        <name>4-imidazolone-5-propanoate</name>
        <dbReference type="ChEBI" id="CHEBI:77893"/>
    </ligand>
</feature>